<evidence type="ECO:0000256" key="2">
    <source>
        <dbReference type="ARBA" id="ARBA00008072"/>
    </source>
</evidence>
<dbReference type="RefSeq" id="XP_040646337.1">
    <property type="nucleotide sequence ID" value="XM_040789384.1"/>
</dbReference>
<dbReference type="InterPro" id="IPR002328">
    <property type="entry name" value="ADH_Zn_CS"/>
</dbReference>
<evidence type="ECO:0000256" key="1">
    <source>
        <dbReference type="ARBA" id="ARBA00001947"/>
    </source>
</evidence>
<dbReference type="PANTHER" id="PTHR43161:SF23">
    <property type="entry name" value="(R,R)-BUTANEDIOL DEHYDROGENASE-RELATED"/>
    <property type="match status" value="1"/>
</dbReference>
<dbReference type="InterPro" id="IPR013149">
    <property type="entry name" value="ADH-like_C"/>
</dbReference>
<dbReference type="InterPro" id="IPR013154">
    <property type="entry name" value="ADH-like_N"/>
</dbReference>
<dbReference type="STRING" id="5078.A0A135LFN2"/>
<dbReference type="GO" id="GO:0005737">
    <property type="term" value="C:cytoplasm"/>
    <property type="evidence" value="ECO:0007669"/>
    <property type="project" value="TreeGrafter"/>
</dbReference>
<gene>
    <name evidence="8" type="ORF">PGRI_016710</name>
</gene>
<dbReference type="GO" id="GO:0008270">
    <property type="term" value="F:zinc ion binding"/>
    <property type="evidence" value="ECO:0007669"/>
    <property type="project" value="InterPro"/>
</dbReference>
<name>A0A135LFN2_PENPA</name>
<evidence type="ECO:0000256" key="3">
    <source>
        <dbReference type="ARBA" id="ARBA00022723"/>
    </source>
</evidence>
<organism evidence="8 9">
    <name type="scientific">Penicillium patulum</name>
    <name type="common">Penicillium griseofulvum</name>
    <dbReference type="NCBI Taxonomy" id="5078"/>
    <lineage>
        <taxon>Eukaryota</taxon>
        <taxon>Fungi</taxon>
        <taxon>Dikarya</taxon>
        <taxon>Ascomycota</taxon>
        <taxon>Pezizomycotina</taxon>
        <taxon>Eurotiomycetes</taxon>
        <taxon>Eurotiomycetidae</taxon>
        <taxon>Eurotiales</taxon>
        <taxon>Aspergillaceae</taxon>
        <taxon>Penicillium</taxon>
    </lineage>
</organism>
<keyword evidence="4 6" id="KW-0862">Zinc</keyword>
<dbReference type="OrthoDB" id="3941538at2759"/>
<dbReference type="GO" id="GO:0000721">
    <property type="term" value="F:(R,R)-butanediol dehydrogenase activity"/>
    <property type="evidence" value="ECO:0007669"/>
    <property type="project" value="TreeGrafter"/>
</dbReference>
<dbReference type="SUPFAM" id="SSF50129">
    <property type="entry name" value="GroES-like"/>
    <property type="match status" value="1"/>
</dbReference>
<keyword evidence="9" id="KW-1185">Reference proteome</keyword>
<dbReference type="AlphaFoldDB" id="A0A135LFN2"/>
<dbReference type="Pfam" id="PF08240">
    <property type="entry name" value="ADH_N"/>
    <property type="match status" value="1"/>
</dbReference>
<dbReference type="InterPro" id="IPR020843">
    <property type="entry name" value="ER"/>
</dbReference>
<dbReference type="GO" id="GO:0034079">
    <property type="term" value="P:butanediol biosynthetic process"/>
    <property type="evidence" value="ECO:0007669"/>
    <property type="project" value="TreeGrafter"/>
</dbReference>
<dbReference type="Gene3D" id="3.90.180.10">
    <property type="entry name" value="Medium-chain alcohol dehydrogenases, catalytic domain"/>
    <property type="match status" value="1"/>
</dbReference>
<accession>A0A135LFN2</accession>
<dbReference type="EMBL" id="LHQR01000065">
    <property type="protein sequence ID" value="KXG47801.1"/>
    <property type="molecule type" value="Genomic_DNA"/>
</dbReference>
<dbReference type="PROSITE" id="PS00059">
    <property type="entry name" value="ADH_ZINC"/>
    <property type="match status" value="1"/>
</dbReference>
<protein>
    <submittedName>
        <fullName evidence="8">Polyketide synthase, enoylreductase</fullName>
    </submittedName>
</protein>
<proteinExistence type="inferred from homology"/>
<keyword evidence="5" id="KW-0560">Oxidoreductase</keyword>
<reference evidence="8 9" key="1">
    <citation type="journal article" date="2016" name="BMC Genomics">
        <title>Genome sequencing and secondary metabolism of the postharvest pathogen Penicillium griseofulvum.</title>
        <authorList>
            <person name="Banani H."/>
            <person name="Marcet-Houben M."/>
            <person name="Ballester A.R."/>
            <person name="Abbruscato P."/>
            <person name="Gonzalez-Candelas L."/>
            <person name="Gabaldon T."/>
            <person name="Spadaro D."/>
        </authorList>
    </citation>
    <scope>NUCLEOTIDE SEQUENCE [LARGE SCALE GENOMIC DNA]</scope>
    <source>
        <strain evidence="8 9">PG3</strain>
    </source>
</reference>
<dbReference type="SUPFAM" id="SSF51735">
    <property type="entry name" value="NAD(P)-binding Rossmann-fold domains"/>
    <property type="match status" value="1"/>
</dbReference>
<evidence type="ECO:0000259" key="7">
    <source>
        <dbReference type="SMART" id="SM00829"/>
    </source>
</evidence>
<dbReference type="Proteomes" id="UP000070168">
    <property type="component" value="Unassembled WGS sequence"/>
</dbReference>
<comment type="cofactor">
    <cofactor evidence="1 6">
        <name>Zn(2+)</name>
        <dbReference type="ChEBI" id="CHEBI:29105"/>
    </cofactor>
</comment>
<dbReference type="Pfam" id="PF00107">
    <property type="entry name" value="ADH_zinc_N"/>
    <property type="match status" value="1"/>
</dbReference>
<dbReference type="CDD" id="cd08233">
    <property type="entry name" value="butanediol_DH_like"/>
    <property type="match status" value="1"/>
</dbReference>
<dbReference type="OMA" id="EPNLACG"/>
<evidence type="ECO:0000313" key="9">
    <source>
        <dbReference type="Proteomes" id="UP000070168"/>
    </source>
</evidence>
<comment type="similarity">
    <text evidence="2 6">Belongs to the zinc-containing alcohol dehydrogenase family.</text>
</comment>
<dbReference type="PANTHER" id="PTHR43161">
    <property type="entry name" value="SORBITOL DEHYDROGENASE"/>
    <property type="match status" value="1"/>
</dbReference>
<keyword evidence="3 6" id="KW-0479">Metal-binding</keyword>
<dbReference type="GeneID" id="63704684"/>
<dbReference type="InterPro" id="IPR036291">
    <property type="entry name" value="NAD(P)-bd_dom_sf"/>
</dbReference>
<comment type="caution">
    <text evidence="8">The sequence shown here is derived from an EMBL/GenBank/DDBJ whole genome shotgun (WGS) entry which is preliminary data.</text>
</comment>
<feature type="domain" description="Enoyl reductase (ER)" evidence="7">
    <location>
        <begin position="8"/>
        <end position="339"/>
    </location>
</feature>
<sequence>MRAVRFHGRGDIRVDEIEEPVCGNGQVKIRPAFVGICGSDLHEYLAGPMIVTTTPHPLTGGKLPATLGHEFSGTVEEVGSDVTGFKVGDRAVVKPNLFDATCTSCSVGRFNSCEKLGFIGYSIVDRKNAILLPDSVPLDVGALVEPLAVAWHAVSRSPLQTNDTVLVVGAGPIALAIIQVLKAKGVTSIIAVEVSERRREFALALGATEVLNPVDVDVVTQVRVLTGNVGAAVAFECSGVQAGLDTAIAGLRVRGTTVVVSMWEQMPIINALAVVYQEKHVIGAVIYDDGDFEAVIDAIASGDIQPRSMITSKIRMEDVDEKGFKALIEERDKHVKILVDISA</sequence>
<evidence type="ECO:0000256" key="6">
    <source>
        <dbReference type="RuleBase" id="RU361277"/>
    </source>
</evidence>
<dbReference type="InterPro" id="IPR011032">
    <property type="entry name" value="GroES-like_sf"/>
</dbReference>
<dbReference type="Gene3D" id="3.40.50.720">
    <property type="entry name" value="NAD(P)-binding Rossmann-like Domain"/>
    <property type="match status" value="1"/>
</dbReference>
<evidence type="ECO:0000256" key="5">
    <source>
        <dbReference type="ARBA" id="ARBA00023002"/>
    </source>
</evidence>
<evidence type="ECO:0000256" key="4">
    <source>
        <dbReference type="ARBA" id="ARBA00022833"/>
    </source>
</evidence>
<dbReference type="SMART" id="SM00829">
    <property type="entry name" value="PKS_ER"/>
    <property type="match status" value="1"/>
</dbReference>
<evidence type="ECO:0000313" key="8">
    <source>
        <dbReference type="EMBL" id="KXG47801.1"/>
    </source>
</evidence>